<organism evidence="3">
    <name type="scientific">Gongylonema pulchrum</name>
    <dbReference type="NCBI Taxonomy" id="637853"/>
    <lineage>
        <taxon>Eukaryota</taxon>
        <taxon>Metazoa</taxon>
        <taxon>Ecdysozoa</taxon>
        <taxon>Nematoda</taxon>
        <taxon>Chromadorea</taxon>
        <taxon>Rhabditida</taxon>
        <taxon>Spirurina</taxon>
        <taxon>Spiruromorpha</taxon>
        <taxon>Spiruroidea</taxon>
        <taxon>Gongylonematidae</taxon>
        <taxon>Gongylonema</taxon>
    </lineage>
</organism>
<keyword evidence="2" id="KW-1185">Reference proteome</keyword>
<reference evidence="3" key="1">
    <citation type="submission" date="2016-06" db="UniProtKB">
        <authorList>
            <consortium name="WormBaseParasite"/>
        </authorList>
    </citation>
    <scope>IDENTIFICATION</scope>
</reference>
<accession>A0A183D170</accession>
<name>A0A183D170_9BILA</name>
<dbReference type="AlphaFoldDB" id="A0A183D170"/>
<reference evidence="1 2" key="2">
    <citation type="submission" date="2018-11" db="EMBL/GenBank/DDBJ databases">
        <authorList>
            <consortium name="Pathogen Informatics"/>
        </authorList>
    </citation>
    <scope>NUCLEOTIDE SEQUENCE [LARGE SCALE GENOMIC DNA]</scope>
</reference>
<evidence type="ECO:0000313" key="2">
    <source>
        <dbReference type="Proteomes" id="UP000271098"/>
    </source>
</evidence>
<protein>
    <submittedName>
        <fullName evidence="1 3">Uncharacterized protein</fullName>
    </submittedName>
</protein>
<evidence type="ECO:0000313" key="1">
    <source>
        <dbReference type="EMBL" id="VDK34388.1"/>
    </source>
</evidence>
<sequence>MIRDDGVEHSDHRQVTIDGKTKTAMNRLILVMSIRKTPISKNAWVEAPINANPATNDEAAAKSTGTPTIDVTALKKTKLH</sequence>
<proteinExistence type="predicted"/>
<dbReference type="WBParaSite" id="GPUH_0000246601-mRNA-1">
    <property type="protein sequence ID" value="GPUH_0000246601-mRNA-1"/>
    <property type="gene ID" value="GPUH_0000246601"/>
</dbReference>
<dbReference type="Proteomes" id="UP000271098">
    <property type="component" value="Unassembled WGS sequence"/>
</dbReference>
<evidence type="ECO:0000313" key="3">
    <source>
        <dbReference type="WBParaSite" id="GPUH_0000246601-mRNA-1"/>
    </source>
</evidence>
<dbReference type="EMBL" id="UYRT01003724">
    <property type="protein sequence ID" value="VDK34388.1"/>
    <property type="molecule type" value="Genomic_DNA"/>
</dbReference>
<gene>
    <name evidence="1" type="ORF">GPUH_LOCUS2462</name>
</gene>